<dbReference type="HOGENOM" id="CLU_739592_0_0_1"/>
<feature type="compositionally biased region" description="Polar residues" evidence="1">
    <location>
        <begin position="288"/>
        <end position="309"/>
    </location>
</feature>
<feature type="region of interest" description="Disordered" evidence="1">
    <location>
        <begin position="1"/>
        <end position="24"/>
    </location>
</feature>
<feature type="compositionally biased region" description="Polar residues" evidence="1">
    <location>
        <begin position="175"/>
        <end position="190"/>
    </location>
</feature>
<organism evidence="2 3">
    <name type="scientific">Amanita muscaria (strain Koide BX008)</name>
    <dbReference type="NCBI Taxonomy" id="946122"/>
    <lineage>
        <taxon>Eukaryota</taxon>
        <taxon>Fungi</taxon>
        <taxon>Dikarya</taxon>
        <taxon>Basidiomycota</taxon>
        <taxon>Agaricomycotina</taxon>
        <taxon>Agaricomycetes</taxon>
        <taxon>Agaricomycetidae</taxon>
        <taxon>Agaricales</taxon>
        <taxon>Pluteineae</taxon>
        <taxon>Amanitaceae</taxon>
        <taxon>Amanita</taxon>
    </lineage>
</organism>
<protein>
    <submittedName>
        <fullName evidence="2">Uncharacterized protein</fullName>
    </submittedName>
</protein>
<dbReference type="EMBL" id="KN818344">
    <property type="protein sequence ID" value="KIL58201.1"/>
    <property type="molecule type" value="Genomic_DNA"/>
</dbReference>
<accession>A0A0C2WNB5</accession>
<dbReference type="Proteomes" id="UP000054549">
    <property type="component" value="Unassembled WGS sequence"/>
</dbReference>
<proteinExistence type="predicted"/>
<feature type="compositionally biased region" description="Polar residues" evidence="1">
    <location>
        <begin position="321"/>
        <end position="333"/>
    </location>
</feature>
<feature type="compositionally biased region" description="Low complexity" evidence="1">
    <location>
        <begin position="214"/>
        <end position="245"/>
    </location>
</feature>
<feature type="compositionally biased region" description="Polar residues" evidence="1">
    <location>
        <begin position="72"/>
        <end position="94"/>
    </location>
</feature>
<gene>
    <name evidence="2" type="ORF">M378DRAFT_170845</name>
</gene>
<keyword evidence="3" id="KW-1185">Reference proteome</keyword>
<feature type="region of interest" description="Disordered" evidence="1">
    <location>
        <begin position="53"/>
        <end position="102"/>
    </location>
</feature>
<feature type="compositionally biased region" description="Polar residues" evidence="1">
    <location>
        <begin position="251"/>
        <end position="261"/>
    </location>
</feature>
<reference evidence="2 3" key="1">
    <citation type="submission" date="2014-04" db="EMBL/GenBank/DDBJ databases">
        <title>Evolutionary Origins and Diversification of the Mycorrhizal Mutualists.</title>
        <authorList>
            <consortium name="DOE Joint Genome Institute"/>
            <consortium name="Mycorrhizal Genomics Consortium"/>
            <person name="Kohler A."/>
            <person name="Kuo A."/>
            <person name="Nagy L.G."/>
            <person name="Floudas D."/>
            <person name="Copeland A."/>
            <person name="Barry K.W."/>
            <person name="Cichocki N."/>
            <person name="Veneault-Fourrey C."/>
            <person name="LaButti K."/>
            <person name="Lindquist E.A."/>
            <person name="Lipzen A."/>
            <person name="Lundell T."/>
            <person name="Morin E."/>
            <person name="Murat C."/>
            <person name="Riley R."/>
            <person name="Ohm R."/>
            <person name="Sun H."/>
            <person name="Tunlid A."/>
            <person name="Henrissat B."/>
            <person name="Grigoriev I.V."/>
            <person name="Hibbett D.S."/>
            <person name="Martin F."/>
        </authorList>
    </citation>
    <scope>NUCLEOTIDE SEQUENCE [LARGE SCALE GENOMIC DNA]</scope>
    <source>
        <strain evidence="2 3">Koide BX008</strain>
    </source>
</reference>
<evidence type="ECO:0000256" key="1">
    <source>
        <dbReference type="SAM" id="MobiDB-lite"/>
    </source>
</evidence>
<dbReference type="AlphaFoldDB" id="A0A0C2WNB5"/>
<feature type="region of interest" description="Disordered" evidence="1">
    <location>
        <begin position="175"/>
        <end position="337"/>
    </location>
</feature>
<sequence length="374" mass="39561">MIDLTDPGTSVPMKRTAMQNPTPVPSKKVKAFKILMARELATASNLTMTEGMPMAVDPLAPKPKPKPKTREPLQSSSAANTTVNISENEKTSCMPSPVPESHDAAIQSFNVPQAPSPASNAFAAPIQSFNAPQAPSPAQNAFTAPIQSFNAPQAPSPAQNTSTAQNAFAAPIQSFNMPQAPSPQSDNSKAFSPLPSPRKVLSPVPNVLTTSFNAPQALSPAPSTPQATSSDPSPLSAPSPTSIPTHPNVMSKATPSYTNHQYKFPGPIAPPFNQDMPGDAGVRCVSEIEQQTQNLPAGESSNDTSQKESNPIAAKKKGKPSTKQAVADNSTGPKNLFKKHWLTLPGNMLDSEFVKIWKGQSNEMKSAQSKKKPK</sequence>
<name>A0A0C2WNB5_AMAMK</name>
<evidence type="ECO:0000313" key="3">
    <source>
        <dbReference type="Proteomes" id="UP000054549"/>
    </source>
</evidence>
<evidence type="ECO:0000313" key="2">
    <source>
        <dbReference type="EMBL" id="KIL58201.1"/>
    </source>
</evidence>
<dbReference type="InParanoid" id="A0A0C2WNB5"/>